<keyword evidence="3" id="KW-1185">Reference proteome</keyword>
<organism evidence="2 3">
    <name type="scientific">Terriglobus roseus (strain DSM 18391 / NRRL B-41598 / KBS 63)</name>
    <dbReference type="NCBI Taxonomy" id="926566"/>
    <lineage>
        <taxon>Bacteria</taxon>
        <taxon>Pseudomonadati</taxon>
        <taxon>Acidobacteriota</taxon>
        <taxon>Terriglobia</taxon>
        <taxon>Terriglobales</taxon>
        <taxon>Acidobacteriaceae</taxon>
        <taxon>Terriglobus</taxon>
    </lineage>
</organism>
<keyword evidence="1" id="KW-0472">Membrane</keyword>
<dbReference type="HOGENOM" id="CLU_090342_3_0_0"/>
<keyword evidence="1" id="KW-1133">Transmembrane helix</keyword>
<dbReference type="Pfam" id="PF14023">
    <property type="entry name" value="Bestrophin-like"/>
    <property type="match status" value="1"/>
</dbReference>
<proteinExistence type="predicted"/>
<name>I3ZLS2_TERRK</name>
<dbReference type="KEGG" id="trs:Terro_3982"/>
<evidence type="ECO:0008006" key="4">
    <source>
        <dbReference type="Google" id="ProtNLM"/>
    </source>
</evidence>
<accession>I3ZLS2</accession>
<feature type="transmembrane region" description="Helical" evidence="1">
    <location>
        <begin position="218"/>
        <end position="238"/>
    </location>
</feature>
<dbReference type="EMBL" id="CP003379">
    <property type="protein sequence ID" value="AFL90190.1"/>
    <property type="molecule type" value="Genomic_DNA"/>
</dbReference>
<feature type="transmembrane region" description="Helical" evidence="1">
    <location>
        <begin position="12"/>
        <end position="32"/>
    </location>
</feature>
<feature type="transmembrane region" description="Helical" evidence="1">
    <location>
        <begin position="53"/>
        <end position="74"/>
    </location>
</feature>
<dbReference type="AlphaFoldDB" id="I3ZLS2"/>
<reference evidence="2 3" key="1">
    <citation type="submission" date="2012-06" db="EMBL/GenBank/DDBJ databases">
        <title>Complete genome of Terriglobus roseus DSM 18391.</title>
        <authorList>
            <consortium name="US DOE Joint Genome Institute (JGI-PGF)"/>
            <person name="Lucas S."/>
            <person name="Copeland A."/>
            <person name="Lapidus A."/>
            <person name="Glavina del Rio T."/>
            <person name="Dalin E."/>
            <person name="Tice H."/>
            <person name="Bruce D."/>
            <person name="Goodwin L."/>
            <person name="Pitluck S."/>
            <person name="Peters L."/>
            <person name="Mikhailova N."/>
            <person name="Munk A.C.C."/>
            <person name="Kyrpides N."/>
            <person name="Mavromatis K."/>
            <person name="Ivanova N."/>
            <person name="Brettin T."/>
            <person name="Detter J.C."/>
            <person name="Han C."/>
            <person name="Larimer F."/>
            <person name="Land M."/>
            <person name="Hauser L."/>
            <person name="Markowitz V."/>
            <person name="Cheng J.-F."/>
            <person name="Hugenholtz P."/>
            <person name="Woyke T."/>
            <person name="Wu D."/>
            <person name="Brambilla E."/>
            <person name="Klenk H.-P."/>
            <person name="Eisen J.A."/>
        </authorList>
    </citation>
    <scope>NUCLEOTIDE SEQUENCE [LARGE SCALE GENOMIC DNA]</scope>
    <source>
        <strain evidence="3">DSM 18391 / NRRL B-41598 / KBS 63</strain>
    </source>
</reference>
<dbReference type="eggNOG" id="ENOG503023A">
    <property type="taxonomic scope" value="Bacteria"/>
</dbReference>
<protein>
    <recommendedName>
        <fullName evidence="4">DUF4239 domain-containing protein</fullName>
    </recommendedName>
</protein>
<evidence type="ECO:0000313" key="2">
    <source>
        <dbReference type="EMBL" id="AFL90190.1"/>
    </source>
</evidence>
<evidence type="ECO:0000313" key="3">
    <source>
        <dbReference type="Proteomes" id="UP000006056"/>
    </source>
</evidence>
<feature type="transmembrane region" description="Helical" evidence="1">
    <location>
        <begin position="191"/>
        <end position="211"/>
    </location>
</feature>
<evidence type="ECO:0000256" key="1">
    <source>
        <dbReference type="SAM" id="Phobius"/>
    </source>
</evidence>
<sequence>MTLYWIYSIPNWLFGLLCTIAFIAFGVAGTYLTREFVKRVHREDHSHNDIVGYFLAAITVFYGVTLGLVAIGTWNNYSAIQDKVDTEAQNVASLYRDVSSYPEPVRSQLRLDLKQYVREVIDHSWPQQRRGLVPAGSATYIDHLQEHLLQYSPQTSGQQVIYQESYRQFNELIESRRARLDSVNTSLPRSMWWMVILGALVSITTTMFFDLRSFQMHLWMTALMSGLLGLMIFLIATLDNPFRGKVSVSPIALERVYSQLMR</sequence>
<dbReference type="InterPro" id="IPR025333">
    <property type="entry name" value="DUF4239"/>
</dbReference>
<dbReference type="STRING" id="926566.Terro_3982"/>
<keyword evidence="1" id="KW-0812">Transmembrane</keyword>
<gene>
    <name evidence="2" type="ordered locus">Terro_3982</name>
</gene>
<dbReference type="Proteomes" id="UP000006056">
    <property type="component" value="Chromosome"/>
</dbReference>